<gene>
    <name evidence="3" type="ORF">FH607_023460</name>
</gene>
<comment type="caution">
    <text evidence="3">The sequence shown here is derived from an EMBL/GenBank/DDBJ whole genome shotgun (WGS) entry which is preliminary data.</text>
</comment>
<dbReference type="Pfam" id="PF08751">
    <property type="entry name" value="TrwC"/>
    <property type="match status" value="1"/>
</dbReference>
<dbReference type="SUPFAM" id="SSF55464">
    <property type="entry name" value="Origin of replication-binding domain, RBD-like"/>
    <property type="match status" value="1"/>
</dbReference>
<feature type="compositionally biased region" description="Basic residues" evidence="1">
    <location>
        <begin position="211"/>
        <end position="220"/>
    </location>
</feature>
<keyword evidence="4" id="KW-1185">Reference proteome</keyword>
<name>A0A5N5ZZV4_9ACTN</name>
<dbReference type="InterPro" id="IPR014862">
    <property type="entry name" value="TrwC"/>
</dbReference>
<evidence type="ECO:0000259" key="2">
    <source>
        <dbReference type="Pfam" id="PF08751"/>
    </source>
</evidence>
<dbReference type="AlphaFoldDB" id="A0A5N5ZZV4"/>
<protein>
    <submittedName>
        <fullName evidence="3">Relaxase domain-containing protein</fullName>
    </submittedName>
</protein>
<dbReference type="Proteomes" id="UP000314251">
    <property type="component" value="Unassembled WGS sequence"/>
</dbReference>
<feature type="region of interest" description="Disordered" evidence="1">
    <location>
        <begin position="184"/>
        <end position="243"/>
    </location>
</feature>
<dbReference type="RefSeq" id="WP_139672099.1">
    <property type="nucleotide sequence ID" value="NZ_VDLY02000016.1"/>
</dbReference>
<feature type="compositionally biased region" description="Low complexity" evidence="1">
    <location>
        <begin position="221"/>
        <end position="230"/>
    </location>
</feature>
<evidence type="ECO:0000313" key="3">
    <source>
        <dbReference type="EMBL" id="KAB8162024.1"/>
    </source>
</evidence>
<feature type="domain" description="TrwC relaxase" evidence="2">
    <location>
        <begin position="18"/>
        <end position="171"/>
    </location>
</feature>
<dbReference type="OrthoDB" id="4524286at2"/>
<organism evidence="3 4">
    <name type="scientific">Streptomyces mimosae</name>
    <dbReference type="NCBI Taxonomy" id="2586635"/>
    <lineage>
        <taxon>Bacteria</taxon>
        <taxon>Bacillati</taxon>
        <taxon>Actinomycetota</taxon>
        <taxon>Actinomycetes</taxon>
        <taxon>Kitasatosporales</taxon>
        <taxon>Streptomycetaceae</taxon>
        <taxon>Streptomyces</taxon>
    </lineage>
</organism>
<sequence length="243" mass="26078">MAALEDWCAYGMTGHHGDGRRAERIGTTGLLGWMTLHRSARPVPIPAGADPGLREALAPGDPHLHVHVTLAHLGRCADGRWRTIAAGAEDLHRHARVVIELAEGRLRARLGEQLGARFARDPESGVWELSGIPEQLRETYSRRHHQVVDAAGETATPAQAKAAAARTARAKPEVAGGGRAVRVAAAGRGRGGRRRRPDGGCAARPTTTGCRCRHRRRGRSPPRSGRTRTTAWSPPAKPSATPR</sequence>
<evidence type="ECO:0000313" key="4">
    <source>
        <dbReference type="Proteomes" id="UP000314251"/>
    </source>
</evidence>
<evidence type="ECO:0000256" key="1">
    <source>
        <dbReference type="SAM" id="MobiDB-lite"/>
    </source>
</evidence>
<feature type="compositionally biased region" description="Low complexity" evidence="1">
    <location>
        <begin position="199"/>
        <end position="210"/>
    </location>
</feature>
<reference evidence="3" key="1">
    <citation type="submission" date="2019-10" db="EMBL/GenBank/DDBJ databases">
        <title>Nonomuraea sp. nov., isolated from Phyllanthus amarus.</title>
        <authorList>
            <person name="Klykleung N."/>
            <person name="Tanasupawat S."/>
        </authorList>
    </citation>
    <scope>NUCLEOTIDE SEQUENCE [LARGE SCALE GENOMIC DNA]</scope>
    <source>
        <strain evidence="3">3MP-10</strain>
    </source>
</reference>
<accession>A0A5N5ZZV4</accession>
<proteinExistence type="predicted"/>
<dbReference type="EMBL" id="VDLY02000016">
    <property type="protein sequence ID" value="KAB8162024.1"/>
    <property type="molecule type" value="Genomic_DNA"/>
</dbReference>